<feature type="transmembrane region" description="Helical" evidence="6">
    <location>
        <begin position="177"/>
        <end position="209"/>
    </location>
</feature>
<feature type="transmembrane region" description="Helical" evidence="6">
    <location>
        <begin position="215"/>
        <end position="236"/>
    </location>
</feature>
<dbReference type="RefSeq" id="WP_004815997.1">
    <property type="nucleotide sequence ID" value="NZ_KB849453.1"/>
</dbReference>
<dbReference type="HOGENOM" id="CLU_025623_1_0_6"/>
<evidence type="ECO:0008006" key="9">
    <source>
        <dbReference type="Google" id="ProtNLM"/>
    </source>
</evidence>
<feature type="transmembrane region" description="Helical" evidence="6">
    <location>
        <begin position="248"/>
        <end position="269"/>
    </location>
</feature>
<reference evidence="7 8" key="1">
    <citation type="submission" date="2013-02" db="EMBL/GenBank/DDBJ databases">
        <title>The Genome Sequence of Acinetobacter schindleri NIPH 900.</title>
        <authorList>
            <consortium name="The Broad Institute Genome Sequencing Platform"/>
            <consortium name="The Broad Institute Genome Sequencing Center for Infectious Disease"/>
            <person name="Cerqueira G."/>
            <person name="Feldgarden M."/>
            <person name="Courvalin P."/>
            <person name="Perichon B."/>
            <person name="Grillot-Courvalin C."/>
            <person name="Clermont D."/>
            <person name="Rocha E."/>
            <person name="Yoon E.-J."/>
            <person name="Nemec A."/>
            <person name="Walker B."/>
            <person name="Young S.K."/>
            <person name="Zeng Q."/>
            <person name="Gargeya S."/>
            <person name="Fitzgerald M."/>
            <person name="Haas B."/>
            <person name="Abouelleil A."/>
            <person name="Alvarado L."/>
            <person name="Arachchi H.M."/>
            <person name="Berlin A.M."/>
            <person name="Chapman S.B."/>
            <person name="Dewar J."/>
            <person name="Goldberg J."/>
            <person name="Griggs A."/>
            <person name="Gujja S."/>
            <person name="Hansen M."/>
            <person name="Howarth C."/>
            <person name="Imamovic A."/>
            <person name="Larimer J."/>
            <person name="McCowan C."/>
            <person name="Murphy C."/>
            <person name="Neiman D."/>
            <person name="Pearson M."/>
            <person name="Priest M."/>
            <person name="Roberts A."/>
            <person name="Saif S."/>
            <person name="Shea T."/>
            <person name="Sisk P."/>
            <person name="Sykes S."/>
            <person name="Wortman J."/>
            <person name="Nusbaum C."/>
            <person name="Birren B."/>
        </authorList>
    </citation>
    <scope>NUCLEOTIDE SEQUENCE [LARGE SCALE GENOMIC DNA]</scope>
    <source>
        <strain evidence="7 8">NIPH 900</strain>
    </source>
</reference>
<keyword evidence="4 6" id="KW-1133">Transmembrane helix</keyword>
<feature type="transmembrane region" description="Helical" evidence="6">
    <location>
        <begin position="281"/>
        <end position="304"/>
    </location>
</feature>
<dbReference type="NCBIfam" id="NF037997">
    <property type="entry name" value="Na_Pi_symport"/>
    <property type="match status" value="1"/>
</dbReference>
<keyword evidence="8" id="KW-1185">Reference proteome</keyword>
<dbReference type="InterPro" id="IPR003841">
    <property type="entry name" value="Na/Pi_transpt"/>
</dbReference>
<dbReference type="EMBL" id="APPI01000019">
    <property type="protein sequence ID" value="ENV12581.1"/>
    <property type="molecule type" value="Genomic_DNA"/>
</dbReference>
<dbReference type="InterPro" id="IPR004633">
    <property type="entry name" value="NaPi_cotrn-rel/YqeW-like"/>
</dbReference>
<evidence type="ECO:0000313" key="7">
    <source>
        <dbReference type="EMBL" id="ENV12581.1"/>
    </source>
</evidence>
<feature type="transmembrane region" description="Helical" evidence="6">
    <location>
        <begin position="51"/>
        <end position="78"/>
    </location>
</feature>
<dbReference type="GO" id="GO:0005436">
    <property type="term" value="F:sodium:phosphate symporter activity"/>
    <property type="evidence" value="ECO:0007669"/>
    <property type="project" value="InterPro"/>
</dbReference>
<evidence type="ECO:0000256" key="3">
    <source>
        <dbReference type="ARBA" id="ARBA00022692"/>
    </source>
</evidence>
<dbReference type="GO" id="GO:0044341">
    <property type="term" value="P:sodium-dependent phosphate transport"/>
    <property type="evidence" value="ECO:0007669"/>
    <property type="project" value="InterPro"/>
</dbReference>
<evidence type="ECO:0000256" key="1">
    <source>
        <dbReference type="ARBA" id="ARBA00004651"/>
    </source>
</evidence>
<evidence type="ECO:0000256" key="4">
    <source>
        <dbReference type="ARBA" id="ARBA00022989"/>
    </source>
</evidence>
<evidence type="ECO:0000313" key="8">
    <source>
        <dbReference type="Proteomes" id="UP000018438"/>
    </source>
</evidence>
<dbReference type="PANTHER" id="PTHR10010">
    <property type="entry name" value="SOLUTE CARRIER FAMILY 34 SODIUM PHOSPHATE , MEMBER 2-RELATED"/>
    <property type="match status" value="1"/>
</dbReference>
<comment type="caution">
    <text evidence="7">The sequence shown here is derived from an EMBL/GenBank/DDBJ whole genome shotgun (WGS) entry which is preliminary data.</text>
</comment>
<accession>N8WKU3</accession>
<dbReference type="GO" id="GO:0005886">
    <property type="term" value="C:plasma membrane"/>
    <property type="evidence" value="ECO:0007669"/>
    <property type="project" value="UniProtKB-SubCell"/>
</dbReference>
<dbReference type="Pfam" id="PF02690">
    <property type="entry name" value="Na_Pi_cotrans"/>
    <property type="match status" value="2"/>
</dbReference>
<evidence type="ECO:0000256" key="6">
    <source>
        <dbReference type="SAM" id="Phobius"/>
    </source>
</evidence>
<dbReference type="AlphaFoldDB" id="N8WKU3"/>
<dbReference type="PANTHER" id="PTHR10010:SF46">
    <property type="entry name" value="SODIUM-DEPENDENT PHOSPHATE TRANSPORT PROTEIN 2B"/>
    <property type="match status" value="1"/>
</dbReference>
<name>N8WKU3_9GAMM</name>
<sequence>MFDVFAQLCGGIGLFLLGMTLMTDGLKDIAGESLRQWLGRFTGSPLKAMSSGIIFTLIVQSSTATTLATIGFVSAGILTFAQSVGVIIGANIGTTSTGWMVALLGVKFSIGKFALPLIAAGALLKILAQGRLALTGLVIAGFGLIFFGIELLQVAMSSLANRIDLSIFSTQNFFSKLLLVLIGLVMTVILQSSSAAITTTITALASQIIQLEQALLLVIGQNIGTVATAVLAAIGANSNAQRTAAVHVIFNLSSATFAFLVLIPLFLWLSHQGHLLASWDSVVIVAAFHTAFSLCGAVLLMPFIEQFKHFLTWLIPTDEDSLIQSLDESSLSVPAVAVANAEHVIDQTIWQQYGWFIAAFKDGQMVAANQLKQQDQLIVKLKQYLAQITVSENTEEQAHLLALLRKVVYLNVFRSDLEQLSYSLDIRTQPALYQVILDFVEIFDNYWKEASDLKDYDKTCMLQNELILLEQWTKQHHAELREKINQYASSNQLSAARTLELLAAHRWLDRFISHSQRFVNVLSENELSTDQLTDDAHV</sequence>
<dbReference type="PATRIC" id="fig|1217675.3.peg.2136"/>
<gene>
    <name evidence="7" type="ORF">F965_02214</name>
</gene>
<keyword evidence="2" id="KW-1003">Cell membrane</keyword>
<dbReference type="NCBIfam" id="TIGR00704">
    <property type="entry name" value="NaPi_cotrn_rel"/>
    <property type="match status" value="1"/>
</dbReference>
<proteinExistence type="predicted"/>
<comment type="subcellular location">
    <subcellularLocation>
        <location evidence="1">Cell membrane</location>
        <topology evidence="1">Multi-pass membrane protein</topology>
    </subcellularLocation>
</comment>
<evidence type="ECO:0000256" key="5">
    <source>
        <dbReference type="ARBA" id="ARBA00023136"/>
    </source>
</evidence>
<protein>
    <recommendedName>
        <fullName evidence="9">PhoU domain-containing protein</fullName>
    </recommendedName>
</protein>
<feature type="transmembrane region" description="Helical" evidence="6">
    <location>
        <begin position="136"/>
        <end position="156"/>
    </location>
</feature>
<keyword evidence="3 6" id="KW-0812">Transmembrane</keyword>
<evidence type="ECO:0000256" key="2">
    <source>
        <dbReference type="ARBA" id="ARBA00022475"/>
    </source>
</evidence>
<dbReference type="Proteomes" id="UP000018438">
    <property type="component" value="Unassembled WGS sequence"/>
</dbReference>
<organism evidence="7 8">
    <name type="scientific">Acinetobacter schindleri NIPH 900</name>
    <dbReference type="NCBI Taxonomy" id="1217675"/>
    <lineage>
        <taxon>Bacteria</taxon>
        <taxon>Pseudomonadati</taxon>
        <taxon>Pseudomonadota</taxon>
        <taxon>Gammaproteobacteria</taxon>
        <taxon>Moraxellales</taxon>
        <taxon>Moraxellaceae</taxon>
        <taxon>Acinetobacter</taxon>
    </lineage>
</organism>
<keyword evidence="5 6" id="KW-0472">Membrane</keyword>